<evidence type="ECO:0000313" key="3">
    <source>
        <dbReference type="EnsemblPlants" id="OPUNC07G22890.1"/>
    </source>
</evidence>
<dbReference type="AlphaFoldDB" id="A0A0E0LP28"/>
<dbReference type="EnsemblPlants" id="OPUNC07G22890.1">
    <property type="protein sequence ID" value="OPUNC07G22890.1"/>
    <property type="gene ID" value="OPUNC07G22890"/>
</dbReference>
<dbReference type="HOGENOM" id="CLU_013738_0_0_1"/>
<dbReference type="Gene3D" id="3.80.10.10">
    <property type="entry name" value="Ribonuclease Inhibitor"/>
    <property type="match status" value="1"/>
</dbReference>
<accession>A0A0E0LP28</accession>
<proteinExistence type="predicted"/>
<name>A0A0E0LP28_ORYPU</name>
<evidence type="ECO:0000313" key="4">
    <source>
        <dbReference type="Proteomes" id="UP000026962"/>
    </source>
</evidence>
<reference evidence="3" key="1">
    <citation type="submission" date="2015-04" db="UniProtKB">
        <authorList>
            <consortium name="EnsemblPlants"/>
        </authorList>
    </citation>
    <scope>IDENTIFICATION</scope>
</reference>
<sequence length="680" mass="77476">MEKMDDEDRLSLLPDDILLIILGKVDITSAMKTSVLSTRWKHLPWLLPELTIDVKDFLPVPHPNPIEVEHMDEAMASQTKAIRSFLSIPRKESAIDRLQLKLYLINNYSCVVGPLVSQAIDNGILKDMDIAILDEMEITDCTDKHMLQQASAVNNLFSAYPSVLTHLTRLSLYNNAIWKIDAPNSNITVLELSVCCFGKLEVLCLPKLERLNWDTWLCPYAPLSFDVVPNLQELSLICAATNKHEGFVLSEVLSGTTNIHTLTLDFQGEKLWMKPEGKQLFRAFSNLRKLSIHSIFSEFDLLWTTNLLEAAPSLEMFDIEIWEHACDDDREPKIFGERANPAWKAPDVTSFRNSLLKELQIVAFRPLKQQLEFIRFVMQQAPNLGTIILKYDDPCEYCEALGIFPPRSSTECVFPKSKDEQDRVINLLKDGYLLSMNVLAVIYKLELKLYLITDYSSVIGPVVTEAIDIGILKDLSLDILEEKPNSRWLIALRNICYAKLQSWITSSVPILGCLIVSQGYISKEKRFGCYRKEKKLCIAFNKLRKLSLDGIFSQFDLLWTTFLLEAAPSLEIFDVEIWELPCQDGEDRSTFEERIYPSWKVPDFSNSNNSLLKELQIVAFRPVKQQLEFIRAVMQRAPNLCEIILRYDDPLCGNNAIFNSRNACSCGQQRLLSVGLGSLG</sequence>
<dbReference type="InterPro" id="IPR036047">
    <property type="entry name" value="F-box-like_dom_sf"/>
</dbReference>
<dbReference type="InterPro" id="IPR001810">
    <property type="entry name" value="F-box_dom"/>
</dbReference>
<feature type="domain" description="F-box" evidence="1">
    <location>
        <begin position="10"/>
        <end position="43"/>
    </location>
</feature>
<dbReference type="SUPFAM" id="SSF52047">
    <property type="entry name" value="RNI-like"/>
    <property type="match status" value="1"/>
</dbReference>
<keyword evidence="4" id="KW-1185">Reference proteome</keyword>
<dbReference type="Pfam" id="PF00646">
    <property type="entry name" value="F-box"/>
    <property type="match status" value="1"/>
</dbReference>
<evidence type="ECO:0000259" key="1">
    <source>
        <dbReference type="Pfam" id="PF00646"/>
    </source>
</evidence>
<dbReference type="PANTHER" id="PTHR35545">
    <property type="entry name" value="F-BOX DOMAIN-CONTAINING PROTEIN"/>
    <property type="match status" value="1"/>
</dbReference>
<dbReference type="SUPFAM" id="SSF81383">
    <property type="entry name" value="F-box domain"/>
    <property type="match status" value="1"/>
</dbReference>
<dbReference type="Gramene" id="OPUNC07G22890.1">
    <property type="protein sequence ID" value="OPUNC07G22890.1"/>
    <property type="gene ID" value="OPUNC07G22890"/>
</dbReference>
<dbReference type="Proteomes" id="UP000026962">
    <property type="component" value="Chromosome 7"/>
</dbReference>
<dbReference type="eggNOG" id="ENOG502R1GH">
    <property type="taxonomic scope" value="Eukaryota"/>
</dbReference>
<feature type="domain" description="At1g61320/AtMIF1 LRR" evidence="2">
    <location>
        <begin position="206"/>
        <end position="398"/>
    </location>
</feature>
<dbReference type="InterPro" id="IPR055357">
    <property type="entry name" value="LRR_At1g61320_AtMIF1"/>
</dbReference>
<protein>
    <submittedName>
        <fullName evidence="3">Uncharacterized protein</fullName>
    </submittedName>
</protein>
<reference evidence="3" key="2">
    <citation type="submission" date="2018-05" db="EMBL/GenBank/DDBJ databases">
        <title>OpunRS2 (Oryza punctata Reference Sequence Version 2).</title>
        <authorList>
            <person name="Zhang J."/>
            <person name="Kudrna D."/>
            <person name="Lee S."/>
            <person name="Talag J."/>
            <person name="Welchert J."/>
            <person name="Wing R.A."/>
        </authorList>
    </citation>
    <scope>NUCLEOTIDE SEQUENCE [LARGE SCALE GENOMIC DNA]</scope>
</reference>
<dbReference type="Pfam" id="PF23622">
    <property type="entry name" value="LRR_At1g61320_AtMIF1"/>
    <property type="match status" value="1"/>
</dbReference>
<dbReference type="InterPro" id="IPR032675">
    <property type="entry name" value="LRR_dom_sf"/>
</dbReference>
<dbReference type="PANTHER" id="PTHR35545:SF28">
    <property type="entry name" value="OS07G0645701 PROTEIN"/>
    <property type="match status" value="1"/>
</dbReference>
<dbReference type="OMA" id="RSPRWEM"/>
<evidence type="ECO:0000259" key="2">
    <source>
        <dbReference type="Pfam" id="PF23622"/>
    </source>
</evidence>
<organism evidence="3">
    <name type="scientific">Oryza punctata</name>
    <name type="common">Red rice</name>
    <dbReference type="NCBI Taxonomy" id="4537"/>
    <lineage>
        <taxon>Eukaryota</taxon>
        <taxon>Viridiplantae</taxon>
        <taxon>Streptophyta</taxon>
        <taxon>Embryophyta</taxon>
        <taxon>Tracheophyta</taxon>
        <taxon>Spermatophyta</taxon>
        <taxon>Magnoliopsida</taxon>
        <taxon>Liliopsida</taxon>
        <taxon>Poales</taxon>
        <taxon>Poaceae</taxon>
        <taxon>BOP clade</taxon>
        <taxon>Oryzoideae</taxon>
        <taxon>Oryzeae</taxon>
        <taxon>Oryzinae</taxon>
        <taxon>Oryza</taxon>
    </lineage>
</organism>